<reference evidence="3" key="2">
    <citation type="submission" date="2024-04" db="EMBL/GenBank/DDBJ databases">
        <authorList>
            <person name="Chen Y."/>
            <person name="Shah S."/>
            <person name="Dougan E. K."/>
            <person name="Thang M."/>
            <person name="Chan C."/>
        </authorList>
    </citation>
    <scope>NUCLEOTIDE SEQUENCE [LARGE SCALE GENOMIC DNA]</scope>
</reference>
<evidence type="ECO:0000313" key="4">
    <source>
        <dbReference type="Proteomes" id="UP001152797"/>
    </source>
</evidence>
<evidence type="ECO:0000313" key="2">
    <source>
        <dbReference type="EMBL" id="CAI3985117.1"/>
    </source>
</evidence>
<reference evidence="2" key="1">
    <citation type="submission" date="2022-10" db="EMBL/GenBank/DDBJ databases">
        <authorList>
            <person name="Chen Y."/>
            <person name="Dougan E. K."/>
            <person name="Chan C."/>
            <person name="Rhodes N."/>
            <person name="Thang M."/>
        </authorList>
    </citation>
    <scope>NUCLEOTIDE SEQUENCE</scope>
</reference>
<accession>A0A9P1FST4</accession>
<feature type="compositionally biased region" description="Basic and acidic residues" evidence="1">
    <location>
        <begin position="37"/>
        <end position="75"/>
    </location>
</feature>
<dbReference type="Proteomes" id="UP001152797">
    <property type="component" value="Unassembled WGS sequence"/>
</dbReference>
<feature type="non-terminal residue" evidence="2">
    <location>
        <position position="120"/>
    </location>
</feature>
<dbReference type="EMBL" id="CAMXCT020000957">
    <property type="protein sequence ID" value="CAL1138492.1"/>
    <property type="molecule type" value="Genomic_DNA"/>
</dbReference>
<comment type="caution">
    <text evidence="2">The sequence shown here is derived from an EMBL/GenBank/DDBJ whole genome shotgun (WGS) entry which is preliminary data.</text>
</comment>
<feature type="non-terminal residue" evidence="2">
    <location>
        <position position="1"/>
    </location>
</feature>
<dbReference type="EMBL" id="CAMXCT030000957">
    <property type="protein sequence ID" value="CAL4772429.1"/>
    <property type="molecule type" value="Genomic_DNA"/>
</dbReference>
<proteinExistence type="predicted"/>
<gene>
    <name evidence="2" type="ORF">C1SCF055_LOCUS12600</name>
</gene>
<feature type="compositionally biased region" description="Low complexity" evidence="1">
    <location>
        <begin position="1"/>
        <end position="22"/>
    </location>
</feature>
<evidence type="ECO:0000256" key="1">
    <source>
        <dbReference type="SAM" id="MobiDB-lite"/>
    </source>
</evidence>
<protein>
    <submittedName>
        <fullName evidence="2">Uncharacterized protein</fullName>
    </submittedName>
</protein>
<organism evidence="2">
    <name type="scientific">Cladocopium goreaui</name>
    <dbReference type="NCBI Taxonomy" id="2562237"/>
    <lineage>
        <taxon>Eukaryota</taxon>
        <taxon>Sar</taxon>
        <taxon>Alveolata</taxon>
        <taxon>Dinophyceae</taxon>
        <taxon>Suessiales</taxon>
        <taxon>Symbiodiniaceae</taxon>
        <taxon>Cladocopium</taxon>
    </lineage>
</organism>
<dbReference type="AlphaFoldDB" id="A0A9P1FST4"/>
<sequence length="120" mass="13133">QVSAAKVLPSSSSSVRASGTAVHGRTEAPETCPYKRSSADESGDAKRCSNEAAHRTQPRPEVHLSKLDDEARRSSPDTNFLKAEDRHFIRHHAGAREKERVGLKLALFTAEVISVCMRHG</sequence>
<evidence type="ECO:0000313" key="3">
    <source>
        <dbReference type="EMBL" id="CAL1138492.1"/>
    </source>
</evidence>
<name>A0A9P1FST4_9DINO</name>
<feature type="region of interest" description="Disordered" evidence="1">
    <location>
        <begin position="1"/>
        <end position="79"/>
    </location>
</feature>
<keyword evidence="4" id="KW-1185">Reference proteome</keyword>
<dbReference type="EMBL" id="CAMXCT010000957">
    <property type="protein sequence ID" value="CAI3985117.1"/>
    <property type="molecule type" value="Genomic_DNA"/>
</dbReference>